<name>A0A329MKU8_9BACL</name>
<accession>A0A329MKU8</accession>
<dbReference type="EMBL" id="QMFB01000009">
    <property type="protein sequence ID" value="RAV20252.1"/>
    <property type="molecule type" value="Genomic_DNA"/>
</dbReference>
<proteinExistence type="predicted"/>
<reference evidence="1 2" key="1">
    <citation type="journal article" date="2009" name="Int. J. Syst. Evol. Microbiol.">
        <title>Paenibacillus contaminans sp. nov., isolated from a contaminated laboratory plate.</title>
        <authorList>
            <person name="Chou J.H."/>
            <person name="Lee J.H."/>
            <person name="Lin M.C."/>
            <person name="Chang P.S."/>
            <person name="Arun A.B."/>
            <person name="Young C.C."/>
            <person name="Chen W.M."/>
        </authorList>
    </citation>
    <scope>NUCLEOTIDE SEQUENCE [LARGE SCALE GENOMIC DNA]</scope>
    <source>
        <strain evidence="1 2">CKOBP-6</strain>
    </source>
</reference>
<dbReference type="AlphaFoldDB" id="A0A329MKU8"/>
<protein>
    <submittedName>
        <fullName evidence="1">Uncharacterized protein</fullName>
    </submittedName>
</protein>
<evidence type="ECO:0000313" key="1">
    <source>
        <dbReference type="EMBL" id="RAV20252.1"/>
    </source>
</evidence>
<evidence type="ECO:0000313" key="2">
    <source>
        <dbReference type="Proteomes" id="UP000250369"/>
    </source>
</evidence>
<gene>
    <name evidence="1" type="ORF">DQG23_17475</name>
</gene>
<organism evidence="1 2">
    <name type="scientific">Paenibacillus contaminans</name>
    <dbReference type="NCBI Taxonomy" id="450362"/>
    <lineage>
        <taxon>Bacteria</taxon>
        <taxon>Bacillati</taxon>
        <taxon>Bacillota</taxon>
        <taxon>Bacilli</taxon>
        <taxon>Bacillales</taxon>
        <taxon>Paenibacillaceae</taxon>
        <taxon>Paenibacillus</taxon>
    </lineage>
</organism>
<comment type="caution">
    <text evidence="1">The sequence shown here is derived from an EMBL/GenBank/DDBJ whole genome shotgun (WGS) entry which is preliminary data.</text>
</comment>
<dbReference type="Proteomes" id="UP000250369">
    <property type="component" value="Unassembled WGS sequence"/>
</dbReference>
<keyword evidence="2" id="KW-1185">Reference proteome</keyword>
<sequence>MVLPAYYRSAVVPANLYEKSHTIARSAVVPTNLYEKSHTKIIPRQLRRICMKNRIQLLVLR</sequence>